<proteinExistence type="predicted"/>
<evidence type="ECO:0000256" key="1">
    <source>
        <dbReference type="SAM" id="MobiDB-lite"/>
    </source>
</evidence>
<dbReference type="Proteomes" id="UP000298030">
    <property type="component" value="Unassembled WGS sequence"/>
</dbReference>
<keyword evidence="2" id="KW-0732">Signal</keyword>
<evidence type="ECO:0000313" key="3">
    <source>
        <dbReference type="EMBL" id="TEB12304.1"/>
    </source>
</evidence>
<dbReference type="AlphaFoldDB" id="A0A4Y7RTG4"/>
<comment type="caution">
    <text evidence="3">The sequence shown here is derived from an EMBL/GenBank/DDBJ whole genome shotgun (WGS) entry which is preliminary data.</text>
</comment>
<feature type="region of interest" description="Disordered" evidence="1">
    <location>
        <begin position="191"/>
        <end position="217"/>
    </location>
</feature>
<feature type="chain" id="PRO_5021319746" evidence="2">
    <location>
        <begin position="26"/>
        <end position="347"/>
    </location>
</feature>
<evidence type="ECO:0000313" key="4">
    <source>
        <dbReference type="Proteomes" id="UP000298030"/>
    </source>
</evidence>
<gene>
    <name evidence="3" type="ORF">FA13DRAFT_981377</name>
</gene>
<organism evidence="3 4">
    <name type="scientific">Coprinellus micaceus</name>
    <name type="common">Glistening ink-cap mushroom</name>
    <name type="synonym">Coprinus micaceus</name>
    <dbReference type="NCBI Taxonomy" id="71717"/>
    <lineage>
        <taxon>Eukaryota</taxon>
        <taxon>Fungi</taxon>
        <taxon>Dikarya</taxon>
        <taxon>Basidiomycota</taxon>
        <taxon>Agaricomycotina</taxon>
        <taxon>Agaricomycetes</taxon>
        <taxon>Agaricomycetidae</taxon>
        <taxon>Agaricales</taxon>
        <taxon>Agaricineae</taxon>
        <taxon>Psathyrellaceae</taxon>
        <taxon>Coprinellus</taxon>
    </lineage>
</organism>
<evidence type="ECO:0000256" key="2">
    <source>
        <dbReference type="SAM" id="SignalP"/>
    </source>
</evidence>
<keyword evidence="4" id="KW-1185">Reference proteome</keyword>
<feature type="compositionally biased region" description="Low complexity" evidence="1">
    <location>
        <begin position="194"/>
        <end position="215"/>
    </location>
</feature>
<feature type="region of interest" description="Disordered" evidence="1">
    <location>
        <begin position="231"/>
        <end position="262"/>
    </location>
</feature>
<name>A0A4Y7RTG4_COPMI</name>
<dbReference type="EMBL" id="QPFP01000434">
    <property type="protein sequence ID" value="TEB12304.1"/>
    <property type="molecule type" value="Genomic_DNA"/>
</dbReference>
<feature type="signal peptide" evidence="2">
    <location>
        <begin position="1"/>
        <end position="25"/>
    </location>
</feature>
<reference evidence="3 4" key="1">
    <citation type="journal article" date="2019" name="Nat. Ecol. Evol.">
        <title>Megaphylogeny resolves global patterns of mushroom evolution.</title>
        <authorList>
            <person name="Varga T."/>
            <person name="Krizsan K."/>
            <person name="Foldi C."/>
            <person name="Dima B."/>
            <person name="Sanchez-Garcia M."/>
            <person name="Sanchez-Ramirez S."/>
            <person name="Szollosi G.J."/>
            <person name="Szarkandi J.G."/>
            <person name="Papp V."/>
            <person name="Albert L."/>
            <person name="Andreopoulos W."/>
            <person name="Angelini C."/>
            <person name="Antonin V."/>
            <person name="Barry K.W."/>
            <person name="Bougher N.L."/>
            <person name="Buchanan P."/>
            <person name="Buyck B."/>
            <person name="Bense V."/>
            <person name="Catcheside P."/>
            <person name="Chovatia M."/>
            <person name="Cooper J."/>
            <person name="Damon W."/>
            <person name="Desjardin D."/>
            <person name="Finy P."/>
            <person name="Geml J."/>
            <person name="Haridas S."/>
            <person name="Hughes K."/>
            <person name="Justo A."/>
            <person name="Karasinski D."/>
            <person name="Kautmanova I."/>
            <person name="Kiss B."/>
            <person name="Kocsube S."/>
            <person name="Kotiranta H."/>
            <person name="LaButti K.M."/>
            <person name="Lechner B.E."/>
            <person name="Liimatainen K."/>
            <person name="Lipzen A."/>
            <person name="Lukacs Z."/>
            <person name="Mihaltcheva S."/>
            <person name="Morgado L.N."/>
            <person name="Niskanen T."/>
            <person name="Noordeloos M.E."/>
            <person name="Ohm R.A."/>
            <person name="Ortiz-Santana B."/>
            <person name="Ovrebo C."/>
            <person name="Racz N."/>
            <person name="Riley R."/>
            <person name="Savchenko A."/>
            <person name="Shiryaev A."/>
            <person name="Soop K."/>
            <person name="Spirin V."/>
            <person name="Szebenyi C."/>
            <person name="Tomsovsky M."/>
            <person name="Tulloss R.E."/>
            <person name="Uehling J."/>
            <person name="Grigoriev I.V."/>
            <person name="Vagvolgyi C."/>
            <person name="Papp T."/>
            <person name="Martin F.M."/>
            <person name="Miettinen O."/>
            <person name="Hibbett D.S."/>
            <person name="Nagy L.G."/>
        </authorList>
    </citation>
    <scope>NUCLEOTIDE SEQUENCE [LARGE SCALE GENOMIC DNA]</scope>
    <source>
        <strain evidence="3 4">FP101781</strain>
    </source>
</reference>
<protein>
    <submittedName>
        <fullName evidence="3">Uncharacterized protein</fullName>
    </submittedName>
</protein>
<accession>A0A4Y7RTG4</accession>
<sequence length="347" mass="37146">MIFVWLPRLPVLALKFCSPPPPPAATPPARVRDSGCSPSPIGMGLATLSVRFGERCAGCAWWGTYNPPPAPYHPAACTGAVEMRRPWICAGSMSSPSPSSSSAFCPSPSSPLVSSAVSPFCTVASWVGMSSATFPSPPLVFLLLPSIISPNPTPSAAGTSLATPASNNSFVAWLNGGGAFEVPKPKSLGARMGSISIPPELPASEPSSSSSSSESTTRLVVIVQGRAEASSKVEAESRMRRQGLRAPRLQAHRGQRSENGPINIIPTRLRNLQPHPRPHFRQALSCFHFKLPNNHPPTHFGVIRRNNLFRAFAALPILRQDSRVGRRNLALARRFRSVAKRTCIVPD</sequence>